<feature type="domain" description="EGF-like" evidence="9">
    <location>
        <begin position="399"/>
        <end position="441"/>
    </location>
</feature>
<dbReference type="AlphaFoldDB" id="A0AAV2ML78"/>
<evidence type="ECO:0000256" key="1">
    <source>
        <dbReference type="ARBA" id="ARBA00004167"/>
    </source>
</evidence>
<keyword evidence="3" id="KW-0812">Transmembrane</keyword>
<evidence type="ECO:0000259" key="10">
    <source>
        <dbReference type="PROSITE" id="PS50213"/>
    </source>
</evidence>
<evidence type="ECO:0000256" key="5">
    <source>
        <dbReference type="ARBA" id="ARBA00023136"/>
    </source>
</evidence>
<name>A0AAV2ML78_KNICA</name>
<dbReference type="PROSITE" id="PS01186">
    <property type="entry name" value="EGF_2"/>
    <property type="match status" value="4"/>
</dbReference>
<sequence>MDDPTVVYSVLSENHPAANGVIHIIDGVMISSMNRPVRNEKFSALTIGEILRKDDQFNRFLSLVDNCGAPLPLRGLGPLTVFVPTNQAIDAARDGSILYMLNNAKHKLQELLKYHMISQASLTSDDLAVVPRIHTMANQVVRVSVTNNGQLVLGDKGIHIVSSNIMASNGIIHMIDGLLIPPTIVPIMPHRCDIVENKITVGPCTRCSYLFETSCPVGSVEMENHLTGCEYMIFSPFQAMPGKGCAKYCNTTKTVAECCKGFYGPDCKPCIGGFENPCFGKGTCSDGMKGDGSCSCRLGFEGVACHICSDHRKHGENCDEECRCVHGVCDNRPGSRGRCRSASCSEGFSGDFCDKQEMACNSDGLMEHCHIHAVCSYSGVDTVCTCRDGYEGDGHSCSPINPCVKSSRGDCDVNAECVYNSPGNSSCVCAKGWSGDGKVCVEINLCQSESRGGCSPYATCTHVGPAQAECVCKRGYSGNGKVCNLLNPCRENNGGCHELATCKQLEGRVPSCICPDGYHGNGTTCYGTVIEELEMMQGRMSDLYRSFVWTRRDIPAEFYGNITVLAPSVQNQFMFWNKQRSALHLLRAHILLGVYSVEDLDKLVGSKVPTLNPQTQWKVSRSSTGMIQIGNATITIHNLPATNGYIHIIDQALTPALNEIPPDPPTLMDFLNKTSNFSLFRNYAMNV</sequence>
<feature type="domain" description="FAS1" evidence="10">
    <location>
        <begin position="44"/>
        <end position="179"/>
    </location>
</feature>
<evidence type="ECO:0000313" key="12">
    <source>
        <dbReference type="Proteomes" id="UP001497482"/>
    </source>
</evidence>
<organism evidence="11 12">
    <name type="scientific">Knipowitschia caucasica</name>
    <name type="common">Caucasian dwarf goby</name>
    <name type="synonym">Pomatoschistus caucasicus</name>
    <dbReference type="NCBI Taxonomy" id="637954"/>
    <lineage>
        <taxon>Eukaryota</taxon>
        <taxon>Metazoa</taxon>
        <taxon>Chordata</taxon>
        <taxon>Craniata</taxon>
        <taxon>Vertebrata</taxon>
        <taxon>Euteleostomi</taxon>
        <taxon>Actinopterygii</taxon>
        <taxon>Neopterygii</taxon>
        <taxon>Teleostei</taxon>
        <taxon>Neoteleostei</taxon>
        <taxon>Acanthomorphata</taxon>
        <taxon>Gobiaria</taxon>
        <taxon>Gobiiformes</taxon>
        <taxon>Gobioidei</taxon>
        <taxon>Gobiidae</taxon>
        <taxon>Gobiinae</taxon>
        <taxon>Knipowitschia</taxon>
    </lineage>
</organism>
<keyword evidence="12" id="KW-1185">Reference proteome</keyword>
<dbReference type="EMBL" id="OZ035830">
    <property type="protein sequence ID" value="CAL1614201.1"/>
    <property type="molecule type" value="Genomic_DNA"/>
</dbReference>
<dbReference type="InterPro" id="IPR024731">
    <property type="entry name" value="NELL2-like_EGF"/>
</dbReference>
<dbReference type="Pfam" id="PF12947">
    <property type="entry name" value="EGF_3"/>
    <property type="match status" value="3"/>
</dbReference>
<evidence type="ECO:0000259" key="9">
    <source>
        <dbReference type="PROSITE" id="PS50026"/>
    </source>
</evidence>
<evidence type="ECO:0000256" key="8">
    <source>
        <dbReference type="PROSITE-ProRule" id="PRU00076"/>
    </source>
</evidence>
<protein>
    <submittedName>
        <fullName evidence="11">Uncharacterized protein</fullName>
    </submittedName>
</protein>
<evidence type="ECO:0000256" key="3">
    <source>
        <dbReference type="ARBA" id="ARBA00022692"/>
    </source>
</evidence>
<keyword evidence="6 8" id="KW-1015">Disulfide bond</keyword>
<dbReference type="SMART" id="SM00554">
    <property type="entry name" value="FAS1"/>
    <property type="match status" value="2"/>
</dbReference>
<feature type="domain" description="EGF-like" evidence="9">
    <location>
        <begin position="266"/>
        <end position="306"/>
    </location>
</feature>
<accession>A0AAV2ML78</accession>
<dbReference type="InterPro" id="IPR036378">
    <property type="entry name" value="FAS1_dom_sf"/>
</dbReference>
<keyword evidence="5" id="KW-0472">Membrane</keyword>
<dbReference type="GO" id="GO:0016020">
    <property type="term" value="C:membrane"/>
    <property type="evidence" value="ECO:0007669"/>
    <property type="project" value="UniProtKB-SubCell"/>
</dbReference>
<evidence type="ECO:0000256" key="6">
    <source>
        <dbReference type="ARBA" id="ARBA00023157"/>
    </source>
</evidence>
<comment type="caution">
    <text evidence="8">Lacks conserved residue(s) required for the propagation of feature annotation.</text>
</comment>
<dbReference type="PANTHER" id="PTHR24038:SF8">
    <property type="entry name" value="STABILIN-1"/>
    <property type="match status" value="1"/>
</dbReference>
<dbReference type="Proteomes" id="UP001497482">
    <property type="component" value="Chromosome 8"/>
</dbReference>
<gene>
    <name evidence="11" type="ORF">KC01_LOCUS40269</name>
</gene>
<evidence type="ECO:0000313" key="11">
    <source>
        <dbReference type="EMBL" id="CAL1614201.1"/>
    </source>
</evidence>
<dbReference type="SMART" id="SM00181">
    <property type="entry name" value="EGF"/>
    <property type="match status" value="6"/>
</dbReference>
<dbReference type="PROSITE" id="PS50213">
    <property type="entry name" value="FAS1"/>
    <property type="match status" value="2"/>
</dbReference>
<evidence type="ECO:0000256" key="2">
    <source>
        <dbReference type="ARBA" id="ARBA00022536"/>
    </source>
</evidence>
<keyword evidence="4" id="KW-1133">Transmembrane helix</keyword>
<dbReference type="FunFam" id="2.30.180.10:FF:000014">
    <property type="entry name" value="Stabilin 1"/>
    <property type="match status" value="1"/>
</dbReference>
<dbReference type="SUPFAM" id="SSF82153">
    <property type="entry name" value="FAS1 domain"/>
    <property type="match status" value="2"/>
</dbReference>
<keyword evidence="7" id="KW-0325">Glycoprotein</keyword>
<dbReference type="PROSITE" id="PS50026">
    <property type="entry name" value="EGF_3"/>
    <property type="match status" value="4"/>
</dbReference>
<comment type="subcellular location">
    <subcellularLocation>
        <location evidence="1">Membrane</location>
        <topology evidence="1">Single-pass membrane protein</topology>
    </subcellularLocation>
</comment>
<dbReference type="InterPro" id="IPR000782">
    <property type="entry name" value="FAS1_domain"/>
</dbReference>
<feature type="domain" description="EGF-like" evidence="9">
    <location>
        <begin position="442"/>
        <end position="484"/>
    </location>
</feature>
<dbReference type="InterPro" id="IPR000742">
    <property type="entry name" value="EGF"/>
</dbReference>
<dbReference type="Pfam" id="PF24887">
    <property type="entry name" value="EGF_STAB1-2"/>
    <property type="match status" value="1"/>
</dbReference>
<evidence type="ECO:0000256" key="7">
    <source>
        <dbReference type="ARBA" id="ARBA00023180"/>
    </source>
</evidence>
<dbReference type="Gene3D" id="2.30.180.10">
    <property type="entry name" value="FAS1 domain"/>
    <property type="match status" value="2"/>
</dbReference>
<reference evidence="11 12" key="1">
    <citation type="submission" date="2024-04" db="EMBL/GenBank/DDBJ databases">
        <authorList>
            <person name="Waldvogel A.-M."/>
            <person name="Schoenle A."/>
        </authorList>
    </citation>
    <scope>NUCLEOTIDE SEQUENCE [LARGE SCALE GENOMIC DNA]</scope>
</reference>
<dbReference type="PANTHER" id="PTHR24038">
    <property type="entry name" value="STABILIN"/>
    <property type="match status" value="1"/>
</dbReference>
<feature type="disulfide bond" evidence="8">
    <location>
        <begin position="296"/>
        <end position="305"/>
    </location>
</feature>
<dbReference type="Gene3D" id="2.10.25.10">
    <property type="entry name" value="Laminin"/>
    <property type="match status" value="4"/>
</dbReference>
<feature type="domain" description="FAS1" evidence="10">
    <location>
        <begin position="527"/>
        <end position="653"/>
    </location>
</feature>
<dbReference type="InterPro" id="IPR056806">
    <property type="entry name" value="EGF_STAB1-2"/>
</dbReference>
<dbReference type="PROSITE" id="PS00022">
    <property type="entry name" value="EGF_1"/>
    <property type="match status" value="1"/>
</dbReference>
<dbReference type="Pfam" id="PF02469">
    <property type="entry name" value="Fasciclin"/>
    <property type="match status" value="2"/>
</dbReference>
<dbReference type="FunFam" id="2.10.25.10:FF:000040">
    <property type="entry name" value="Stabilin 2"/>
    <property type="match status" value="2"/>
</dbReference>
<feature type="domain" description="EGF-like" evidence="9">
    <location>
        <begin position="485"/>
        <end position="526"/>
    </location>
</feature>
<proteinExistence type="predicted"/>
<keyword evidence="2 8" id="KW-0245">EGF-like domain</keyword>
<evidence type="ECO:0000256" key="4">
    <source>
        <dbReference type="ARBA" id="ARBA00022989"/>
    </source>
</evidence>